<dbReference type="EMBL" id="MU865337">
    <property type="protein sequence ID" value="KAK4227021.1"/>
    <property type="molecule type" value="Genomic_DNA"/>
</dbReference>
<sequence>MDEMRWDDPRLPMPVFELRSATIWKHPSPVRSFSAPLFCWSMLNAVPHSCIIMDAVTIPQKVRDINSRNLASPQVSFSSFLLPQFFSDFQIKSSCHTMAARRTKTTCATGVQPRQLPGPACEGCRKRKLRCDRQRPTCSTCAESGISCDINTNRLARGPKKGDLKALRNRVVALERRLSLEQLQGQLPEDWSTNPDQSDAHVALDLSPLSTSPNVGFFNYPSPSQSSPPQWNDEIQVKLTATPMTPTASMEAFAFPTFTFPPTPETPSKPNLVDELMQADLDQIYFDRVHPSVPIFNQSRYFSRSRQSSMTPGFNYMLCLQYAMWTLATAFSSQFEELGRLLHKETRAMLEVFDMSDQDIGMVPIEQVQAWLLLVFYEMMRCNNRRAWITAGRAFRLVQLSGLHEVDSPENQVEFEDPVLVEERRRTFWIAYSLDRLICIRHRCPLTLTEENIYTRLPSHEIPFQTGQPVPSSFLSEVIASGDHTLLPPLAESAILANVCGRALSHAKSSRAEQAYNAFWVRHKWVESMLTRILDGLSANSPLTSTLTDPMVLFTWMLAHATTIYLCQAVDSVSVDSQYQLTVMEYPNRALNAAREIAGYIKAHEHIGYFKAHMFLPWTISLAASTFLRNPTNGVMETADSQFVFNNGGLFCCMDALRKMQSFNSLAREHLSMLESQELGLIRL</sequence>
<dbReference type="PANTHER" id="PTHR47338:SF3">
    <property type="entry name" value="C6 FINGER DOMAIN TRANSCRIPTION FACTOR DBAA-RELATED"/>
    <property type="match status" value="1"/>
</dbReference>
<organism evidence="8 9">
    <name type="scientific">Podospora fimiseda</name>
    <dbReference type="NCBI Taxonomy" id="252190"/>
    <lineage>
        <taxon>Eukaryota</taxon>
        <taxon>Fungi</taxon>
        <taxon>Dikarya</taxon>
        <taxon>Ascomycota</taxon>
        <taxon>Pezizomycotina</taxon>
        <taxon>Sordariomycetes</taxon>
        <taxon>Sordariomycetidae</taxon>
        <taxon>Sordariales</taxon>
        <taxon>Podosporaceae</taxon>
        <taxon>Podospora</taxon>
    </lineage>
</organism>
<keyword evidence="9" id="KW-1185">Reference proteome</keyword>
<dbReference type="CDD" id="cd12148">
    <property type="entry name" value="fungal_TF_MHR"/>
    <property type="match status" value="1"/>
</dbReference>
<dbReference type="Gene3D" id="4.10.240.10">
    <property type="entry name" value="Zn(2)-C6 fungal-type DNA-binding domain"/>
    <property type="match status" value="1"/>
</dbReference>
<evidence type="ECO:0000256" key="2">
    <source>
        <dbReference type="ARBA" id="ARBA00022723"/>
    </source>
</evidence>
<accession>A0AAN7BPB6</accession>
<keyword evidence="5" id="KW-0804">Transcription</keyword>
<evidence type="ECO:0000256" key="3">
    <source>
        <dbReference type="ARBA" id="ARBA00023015"/>
    </source>
</evidence>
<name>A0AAN7BPB6_9PEZI</name>
<dbReference type="PROSITE" id="PS50048">
    <property type="entry name" value="ZN2_CY6_FUNGAL_2"/>
    <property type="match status" value="1"/>
</dbReference>
<evidence type="ECO:0000256" key="6">
    <source>
        <dbReference type="ARBA" id="ARBA00023242"/>
    </source>
</evidence>
<reference evidence="8" key="1">
    <citation type="journal article" date="2023" name="Mol. Phylogenet. Evol.">
        <title>Genome-scale phylogeny and comparative genomics of the fungal order Sordariales.</title>
        <authorList>
            <person name="Hensen N."/>
            <person name="Bonometti L."/>
            <person name="Westerberg I."/>
            <person name="Brannstrom I.O."/>
            <person name="Guillou S."/>
            <person name="Cros-Aarteil S."/>
            <person name="Calhoun S."/>
            <person name="Haridas S."/>
            <person name="Kuo A."/>
            <person name="Mondo S."/>
            <person name="Pangilinan J."/>
            <person name="Riley R."/>
            <person name="LaButti K."/>
            <person name="Andreopoulos B."/>
            <person name="Lipzen A."/>
            <person name="Chen C."/>
            <person name="Yan M."/>
            <person name="Daum C."/>
            <person name="Ng V."/>
            <person name="Clum A."/>
            <person name="Steindorff A."/>
            <person name="Ohm R.A."/>
            <person name="Martin F."/>
            <person name="Silar P."/>
            <person name="Natvig D.O."/>
            <person name="Lalanne C."/>
            <person name="Gautier V."/>
            <person name="Ament-Velasquez S.L."/>
            <person name="Kruys A."/>
            <person name="Hutchinson M.I."/>
            <person name="Powell A.J."/>
            <person name="Barry K."/>
            <person name="Miller A.N."/>
            <person name="Grigoriev I.V."/>
            <person name="Debuchy R."/>
            <person name="Gladieux P."/>
            <person name="Hiltunen Thoren M."/>
            <person name="Johannesson H."/>
        </authorList>
    </citation>
    <scope>NUCLEOTIDE SEQUENCE</scope>
    <source>
        <strain evidence="8">CBS 990.96</strain>
    </source>
</reference>
<dbReference type="InterPro" id="IPR036864">
    <property type="entry name" value="Zn2-C6_fun-type_DNA-bd_sf"/>
</dbReference>
<evidence type="ECO:0000313" key="8">
    <source>
        <dbReference type="EMBL" id="KAK4227021.1"/>
    </source>
</evidence>
<gene>
    <name evidence="8" type="ORF">QBC38DRAFT_478793</name>
</gene>
<proteinExistence type="predicted"/>
<evidence type="ECO:0000313" key="9">
    <source>
        <dbReference type="Proteomes" id="UP001301958"/>
    </source>
</evidence>
<dbReference type="SUPFAM" id="SSF57701">
    <property type="entry name" value="Zn2/Cys6 DNA-binding domain"/>
    <property type="match status" value="1"/>
</dbReference>
<dbReference type="GO" id="GO:0003677">
    <property type="term" value="F:DNA binding"/>
    <property type="evidence" value="ECO:0007669"/>
    <property type="project" value="UniProtKB-KW"/>
</dbReference>
<keyword evidence="4" id="KW-0238">DNA-binding</keyword>
<dbReference type="InterPro" id="IPR050815">
    <property type="entry name" value="TF_fung"/>
</dbReference>
<comment type="subcellular location">
    <subcellularLocation>
        <location evidence="1">Nucleus</location>
    </subcellularLocation>
</comment>
<dbReference type="GO" id="GO:0005634">
    <property type="term" value="C:nucleus"/>
    <property type="evidence" value="ECO:0007669"/>
    <property type="project" value="UniProtKB-SubCell"/>
</dbReference>
<dbReference type="Proteomes" id="UP001301958">
    <property type="component" value="Unassembled WGS sequence"/>
</dbReference>
<dbReference type="Pfam" id="PF00172">
    <property type="entry name" value="Zn_clus"/>
    <property type="match status" value="1"/>
</dbReference>
<dbReference type="AlphaFoldDB" id="A0AAN7BPB6"/>
<keyword evidence="6" id="KW-0539">Nucleus</keyword>
<dbReference type="Pfam" id="PF04082">
    <property type="entry name" value="Fungal_trans"/>
    <property type="match status" value="1"/>
</dbReference>
<dbReference type="GO" id="GO:0000981">
    <property type="term" value="F:DNA-binding transcription factor activity, RNA polymerase II-specific"/>
    <property type="evidence" value="ECO:0007669"/>
    <property type="project" value="InterPro"/>
</dbReference>
<keyword evidence="2" id="KW-0479">Metal-binding</keyword>
<dbReference type="PROSITE" id="PS00463">
    <property type="entry name" value="ZN2_CY6_FUNGAL_1"/>
    <property type="match status" value="1"/>
</dbReference>
<dbReference type="PANTHER" id="PTHR47338">
    <property type="entry name" value="ZN(II)2CYS6 TRANSCRIPTION FACTOR (EUROFUNG)-RELATED"/>
    <property type="match status" value="1"/>
</dbReference>
<dbReference type="CDD" id="cd00067">
    <property type="entry name" value="GAL4"/>
    <property type="match status" value="1"/>
</dbReference>
<dbReference type="SMART" id="SM00066">
    <property type="entry name" value="GAL4"/>
    <property type="match status" value="1"/>
</dbReference>
<feature type="domain" description="Zn(2)-C6 fungal-type" evidence="7">
    <location>
        <begin position="120"/>
        <end position="150"/>
    </location>
</feature>
<dbReference type="InterPro" id="IPR001138">
    <property type="entry name" value="Zn2Cys6_DnaBD"/>
</dbReference>
<protein>
    <submittedName>
        <fullName evidence="8">Pyrimidine pathway regulatory protein 1</fullName>
    </submittedName>
</protein>
<keyword evidence="3" id="KW-0805">Transcription regulation</keyword>
<comment type="caution">
    <text evidence="8">The sequence shown here is derived from an EMBL/GenBank/DDBJ whole genome shotgun (WGS) entry which is preliminary data.</text>
</comment>
<evidence type="ECO:0000259" key="7">
    <source>
        <dbReference type="PROSITE" id="PS50048"/>
    </source>
</evidence>
<evidence type="ECO:0000256" key="1">
    <source>
        <dbReference type="ARBA" id="ARBA00004123"/>
    </source>
</evidence>
<evidence type="ECO:0000256" key="4">
    <source>
        <dbReference type="ARBA" id="ARBA00023125"/>
    </source>
</evidence>
<dbReference type="GO" id="GO:0006351">
    <property type="term" value="P:DNA-templated transcription"/>
    <property type="evidence" value="ECO:0007669"/>
    <property type="project" value="InterPro"/>
</dbReference>
<dbReference type="GO" id="GO:0008270">
    <property type="term" value="F:zinc ion binding"/>
    <property type="evidence" value="ECO:0007669"/>
    <property type="project" value="InterPro"/>
</dbReference>
<dbReference type="SMART" id="SM00906">
    <property type="entry name" value="Fungal_trans"/>
    <property type="match status" value="1"/>
</dbReference>
<dbReference type="InterPro" id="IPR007219">
    <property type="entry name" value="XnlR_reg_dom"/>
</dbReference>
<evidence type="ECO:0000256" key="5">
    <source>
        <dbReference type="ARBA" id="ARBA00023163"/>
    </source>
</evidence>
<reference evidence="8" key="2">
    <citation type="submission" date="2023-05" db="EMBL/GenBank/DDBJ databases">
        <authorList>
            <consortium name="Lawrence Berkeley National Laboratory"/>
            <person name="Steindorff A."/>
            <person name="Hensen N."/>
            <person name="Bonometti L."/>
            <person name="Westerberg I."/>
            <person name="Brannstrom I.O."/>
            <person name="Guillou S."/>
            <person name="Cros-Aarteil S."/>
            <person name="Calhoun S."/>
            <person name="Haridas S."/>
            <person name="Kuo A."/>
            <person name="Mondo S."/>
            <person name="Pangilinan J."/>
            <person name="Riley R."/>
            <person name="Labutti K."/>
            <person name="Andreopoulos B."/>
            <person name="Lipzen A."/>
            <person name="Chen C."/>
            <person name="Yanf M."/>
            <person name="Daum C."/>
            <person name="Ng V."/>
            <person name="Clum A."/>
            <person name="Ohm R."/>
            <person name="Martin F."/>
            <person name="Silar P."/>
            <person name="Natvig D."/>
            <person name="Lalanne C."/>
            <person name="Gautier V."/>
            <person name="Ament-Velasquez S.L."/>
            <person name="Kruys A."/>
            <person name="Hutchinson M.I."/>
            <person name="Powell A.J."/>
            <person name="Barry K."/>
            <person name="Miller A.N."/>
            <person name="Grigoriev I.V."/>
            <person name="Debuchy R."/>
            <person name="Gladieux P."/>
            <person name="Thoren M.H."/>
            <person name="Johannesson H."/>
        </authorList>
    </citation>
    <scope>NUCLEOTIDE SEQUENCE</scope>
    <source>
        <strain evidence="8">CBS 990.96</strain>
    </source>
</reference>